<gene>
    <name evidence="1" type="ORF">Q2362_01470</name>
</gene>
<dbReference type="RefSeq" id="WP_302243509.1">
    <property type="nucleotide sequence ID" value="NZ_JAULJQ010000001.1"/>
</dbReference>
<name>A0ABT8T579_9BACT</name>
<accession>A0ABT8T579</accession>
<evidence type="ECO:0008006" key="3">
    <source>
        <dbReference type="Google" id="ProtNLM"/>
    </source>
</evidence>
<evidence type="ECO:0000313" key="2">
    <source>
        <dbReference type="Proteomes" id="UP001171111"/>
    </source>
</evidence>
<evidence type="ECO:0000313" key="1">
    <source>
        <dbReference type="EMBL" id="MDO2408770.1"/>
    </source>
</evidence>
<protein>
    <recommendedName>
        <fullName evidence="3">Protein hydE</fullName>
    </recommendedName>
</protein>
<dbReference type="Proteomes" id="UP001171111">
    <property type="component" value="Unassembled WGS sequence"/>
</dbReference>
<organism evidence="1 2">
    <name type="scientific">Campylobacter magnus</name>
    <dbReference type="NCBI Taxonomy" id="3026462"/>
    <lineage>
        <taxon>Bacteria</taxon>
        <taxon>Pseudomonadati</taxon>
        <taxon>Campylobacterota</taxon>
        <taxon>Epsilonproteobacteria</taxon>
        <taxon>Campylobacterales</taxon>
        <taxon>Campylobacteraceae</taxon>
        <taxon>Campylobacter</taxon>
    </lineage>
</organism>
<proteinExistence type="predicted"/>
<keyword evidence="2" id="KW-1185">Reference proteome</keyword>
<comment type="caution">
    <text evidence="1">The sequence shown here is derived from an EMBL/GenBank/DDBJ whole genome shotgun (WGS) entry which is preliminary data.</text>
</comment>
<reference evidence="1 2" key="1">
    <citation type="submission" date="2023-06" db="EMBL/GenBank/DDBJ databases">
        <title>Campylobacter magnum sp. nov., isolated from cecal contents of domestic pigs (Sus scrofa domesticus).</title>
        <authorList>
            <person name="Papic B."/>
            <person name="Gruntar I."/>
        </authorList>
    </citation>
    <scope>NUCLEOTIDE SEQUENCE [LARGE SCALE GENOMIC DNA]</scope>
    <source>
        <strain evidence="2">34484-21</strain>
    </source>
</reference>
<dbReference type="EMBL" id="JAULJQ010000001">
    <property type="protein sequence ID" value="MDO2408770.1"/>
    <property type="molecule type" value="Genomic_DNA"/>
</dbReference>
<sequence>MTLHFTFYSKARHIAFFVDFWARRSNLRYALRQNDDSCELFIGGSESELTKFSDELAKMSTSVFLKDTSVQLCDEVPDIPAFSTDFKSANITPYALETGKNECGFESDEDFIKAASQALKASQSVSYKGLIISKLENFDCDYIMPTRLNLLPKIFICDEKNMIALSSFEKPVIRLRTSALFRQNHKDAPLFFGVRAPFDINLFKLAQSLEGINFLAIKDSNRPFCANLLERQLCVIKGGEFSPVINSQNKLAALFALVLAEYKINPQNCGLIYFSKENADFIKVFKGDSQYEMLKINIPSSYEEIYEIISSRSALIENFKAKFPLKTGKIDRPANFYSLFCIIAEILGFKDEPLDLGADFSGARGVRIDYKMQSKDEFDTISLIASAMSFRLAGADERNISFGLIESLVSFIDSYTDLLKNELDCEDFVLLGSLFGSKPLGELALKHTNAKLSEIYPLELP</sequence>